<dbReference type="AlphaFoldDB" id="A0A1H9S8X9"/>
<proteinExistence type="predicted"/>
<dbReference type="RefSeq" id="WP_090885442.1">
    <property type="nucleotide sequence ID" value="NZ_FOGG01000017.1"/>
</dbReference>
<organism evidence="1 2">
    <name type="scientific">Pedobacter rhizosphaerae</name>
    <dbReference type="NCBI Taxonomy" id="390241"/>
    <lineage>
        <taxon>Bacteria</taxon>
        <taxon>Pseudomonadati</taxon>
        <taxon>Bacteroidota</taxon>
        <taxon>Sphingobacteriia</taxon>
        <taxon>Sphingobacteriales</taxon>
        <taxon>Sphingobacteriaceae</taxon>
        <taxon>Pedobacter</taxon>
    </lineage>
</organism>
<dbReference type="EMBL" id="FOGG01000017">
    <property type="protein sequence ID" value="SER81421.1"/>
    <property type="molecule type" value="Genomic_DNA"/>
</dbReference>
<dbReference type="OrthoDB" id="772339at2"/>
<reference evidence="1 2" key="1">
    <citation type="submission" date="2016-10" db="EMBL/GenBank/DDBJ databases">
        <authorList>
            <person name="de Groot N.N."/>
        </authorList>
    </citation>
    <scope>NUCLEOTIDE SEQUENCE [LARGE SCALE GENOMIC DNA]</scope>
    <source>
        <strain evidence="1 2">DSM 18610</strain>
    </source>
</reference>
<gene>
    <name evidence="1" type="ORF">SAMN04488023_11725</name>
</gene>
<evidence type="ECO:0000313" key="2">
    <source>
        <dbReference type="Proteomes" id="UP000199572"/>
    </source>
</evidence>
<evidence type="ECO:0000313" key="1">
    <source>
        <dbReference type="EMBL" id="SER81421.1"/>
    </source>
</evidence>
<sequence>MKNSNKLFEKKIELKNSQISGGLSSDVTYKTETKVYPKNDKGCTSTLSQVLTDKNQLVEECYFSHCP</sequence>
<name>A0A1H9S8X9_9SPHI</name>
<protein>
    <submittedName>
        <fullName evidence="1">Uncharacterized protein</fullName>
    </submittedName>
</protein>
<dbReference type="STRING" id="390241.SAMN04488023_11725"/>
<accession>A0A1H9S8X9</accession>
<dbReference type="Proteomes" id="UP000199572">
    <property type="component" value="Unassembled WGS sequence"/>
</dbReference>
<keyword evidence="2" id="KW-1185">Reference proteome</keyword>